<gene>
    <name evidence="1" type="ORF">IQ31_05099</name>
</gene>
<dbReference type="EMBL" id="VLKR01000043">
    <property type="protein sequence ID" value="TWI15517.1"/>
    <property type="molecule type" value="Genomic_DNA"/>
</dbReference>
<evidence type="ECO:0000313" key="1">
    <source>
        <dbReference type="EMBL" id="TWI15517.1"/>
    </source>
</evidence>
<dbReference type="Proteomes" id="UP000315908">
    <property type="component" value="Unassembled WGS sequence"/>
</dbReference>
<evidence type="ECO:0000313" key="2">
    <source>
        <dbReference type="Proteomes" id="UP000315908"/>
    </source>
</evidence>
<accession>A0A562M6F4</accession>
<dbReference type="AlphaFoldDB" id="A0A562M6F4"/>
<proteinExistence type="predicted"/>
<organism evidence="1 2">
    <name type="scientific">Sphingobacterium siyangense</name>
    <dbReference type="NCBI Taxonomy" id="459529"/>
    <lineage>
        <taxon>Bacteria</taxon>
        <taxon>Pseudomonadati</taxon>
        <taxon>Bacteroidota</taxon>
        <taxon>Sphingobacteriia</taxon>
        <taxon>Sphingobacteriales</taxon>
        <taxon>Sphingobacteriaceae</taxon>
        <taxon>Sphingobacterium</taxon>
    </lineage>
</organism>
<name>A0A562M6F4_9SPHI</name>
<reference evidence="1 2" key="1">
    <citation type="journal article" date="2015" name="Stand. Genomic Sci.">
        <title>Genomic Encyclopedia of Bacterial and Archaeal Type Strains, Phase III: the genomes of soil and plant-associated and newly described type strains.</title>
        <authorList>
            <person name="Whitman W.B."/>
            <person name="Woyke T."/>
            <person name="Klenk H.P."/>
            <person name="Zhou Y."/>
            <person name="Lilburn T.G."/>
            <person name="Beck B.J."/>
            <person name="De Vos P."/>
            <person name="Vandamme P."/>
            <person name="Eisen J.A."/>
            <person name="Garrity G."/>
            <person name="Hugenholtz P."/>
            <person name="Kyrpides N.C."/>
        </authorList>
    </citation>
    <scope>NUCLEOTIDE SEQUENCE [LARGE SCALE GENOMIC DNA]</scope>
    <source>
        <strain evidence="1 2">CGMCC 1.6855</strain>
    </source>
</reference>
<protein>
    <submittedName>
        <fullName evidence="1">Uncharacterized protein</fullName>
    </submittedName>
</protein>
<sequence>MNNADNLNQKVIRFFEPFFEKSIHGIEFSYGCNTKAKEIWKSSGFVDEIPQGIWTAYHQLPISIAHLFIASNCTDTLCFAHFFPQYVEKKAGVAFSSFGYLPNKENFRELICKFPNAKIHLIFENSLLGRIFDCKIALLKHGIDSKISINGNFIQIEFHGQTLELPIERFSLNYFEVISSKRFPIRTYKPAKGFLNFHKLFTAI</sequence>
<comment type="caution">
    <text evidence="1">The sequence shown here is derived from an EMBL/GenBank/DDBJ whole genome shotgun (WGS) entry which is preliminary data.</text>
</comment>